<dbReference type="GO" id="GO:0016887">
    <property type="term" value="F:ATP hydrolysis activity"/>
    <property type="evidence" value="ECO:0007669"/>
    <property type="project" value="InterPro"/>
</dbReference>
<keyword evidence="7 9" id="KW-1133">Transmembrane helix</keyword>
<evidence type="ECO:0000256" key="8">
    <source>
        <dbReference type="ARBA" id="ARBA00023136"/>
    </source>
</evidence>
<dbReference type="KEGG" id="dvv:114334616"/>
<dbReference type="GO" id="GO:0005524">
    <property type="term" value="F:ATP binding"/>
    <property type="evidence" value="ECO:0007669"/>
    <property type="project" value="UniProtKB-KW"/>
</dbReference>
<dbReference type="CDD" id="cd03213">
    <property type="entry name" value="ABCG_EPDR"/>
    <property type="match status" value="1"/>
</dbReference>
<dbReference type="PANTHER" id="PTHR48041">
    <property type="entry name" value="ABC TRANSPORTER G FAMILY MEMBER 28"/>
    <property type="match status" value="1"/>
</dbReference>
<evidence type="ECO:0000259" key="10">
    <source>
        <dbReference type="PROSITE" id="PS50893"/>
    </source>
</evidence>
<feature type="transmembrane region" description="Helical" evidence="9">
    <location>
        <begin position="443"/>
        <end position="466"/>
    </location>
</feature>
<keyword evidence="8 9" id="KW-0472">Membrane</keyword>
<dbReference type="InterPro" id="IPR027417">
    <property type="entry name" value="P-loop_NTPase"/>
</dbReference>
<sequence>MSEASGSAMEVLLPKFKPLTQLNTIAKKPPIDVEFCDLTYSISDSSYKGGWRQLLKSINGKFRSGELTAILGPSGAGKSTLLNILAGYMTAGVKGSVKINGKPRDMRIFTKLSSYIMQEDLVQPRLSVRESMMVAANLKLSASIGHTQKVAVVHEVIQLLGLEKCYDTKTEYLSGGQRKRLSVALELVNNPPVIFLDEPTTGLDNVSIKQCIDLLKKITRLERTVICTIHQPPASLFQIFDQVYIMANGYCVYNGSPNQLVPFMSSVNCVCPETSTPADFIIEVIQTNQDNIPILQNQIQNGKINMKDKKLKPLQSHKTLGIYEIYQETTQTGMHIHDIEYPTSFWTQFTVLLCRMALQMKRNKSMWIIQFFHHVISATLVGGIFYQIGNEASQVLPIFKYCVTINVFFVYTHVMVPVLLFPIEVKLLKREYFNRWFSLKPYFLASTIVNIPMLVGYGMIFISIVFFMTGQPIEWQRFLMFTMIAINVGFCSQGLGYAIGSNCGILSGSVVAPCWLAILLALSVYGMGYKDGIEPVMKAFMSLSYVRYGLVGISSTLLNDRAEMDCNDIYCHYKNPEKLLEDMGMSQNVPLHQFAYILGYTVLFRIIAYISLKYRMTSELRNKLVYYAAKIVKQKET</sequence>
<dbReference type="SUPFAM" id="SSF52540">
    <property type="entry name" value="P-loop containing nucleoside triphosphate hydrolases"/>
    <property type="match status" value="1"/>
</dbReference>
<dbReference type="GO" id="GO:0140359">
    <property type="term" value="F:ABC-type transporter activity"/>
    <property type="evidence" value="ECO:0007669"/>
    <property type="project" value="InterPro"/>
</dbReference>
<feature type="transmembrane region" description="Helical" evidence="9">
    <location>
        <begin position="593"/>
        <end position="612"/>
    </location>
</feature>
<keyword evidence="6" id="KW-0067">ATP-binding</keyword>
<name>A0A6P7FVG8_DIAVI</name>
<dbReference type="InterPro" id="IPR050352">
    <property type="entry name" value="ABCG_transporters"/>
</dbReference>
<proteinExistence type="inferred from homology"/>
<reference evidence="11" key="1">
    <citation type="submission" date="2025-08" db="UniProtKB">
        <authorList>
            <consortium name="RefSeq"/>
        </authorList>
    </citation>
    <scope>IDENTIFICATION</scope>
    <source>
        <tissue evidence="11">Whole insect</tissue>
    </source>
</reference>
<dbReference type="OrthoDB" id="66620at2759"/>
<evidence type="ECO:0000256" key="4">
    <source>
        <dbReference type="ARBA" id="ARBA00022692"/>
    </source>
</evidence>
<dbReference type="PROSITE" id="PS50893">
    <property type="entry name" value="ABC_TRANSPORTER_2"/>
    <property type="match status" value="1"/>
</dbReference>
<evidence type="ECO:0000256" key="3">
    <source>
        <dbReference type="ARBA" id="ARBA00022448"/>
    </source>
</evidence>
<dbReference type="PANTHER" id="PTHR48041:SF105">
    <property type="entry name" value="FI02074P"/>
    <property type="match status" value="1"/>
</dbReference>
<dbReference type="InterPro" id="IPR043926">
    <property type="entry name" value="ABCG_dom"/>
</dbReference>
<evidence type="ECO:0000256" key="6">
    <source>
        <dbReference type="ARBA" id="ARBA00022840"/>
    </source>
</evidence>
<dbReference type="InterPro" id="IPR013525">
    <property type="entry name" value="ABC2_TM"/>
</dbReference>
<feature type="transmembrane region" description="Helical" evidence="9">
    <location>
        <begin position="366"/>
        <end position="386"/>
    </location>
</feature>
<dbReference type="InterPro" id="IPR017871">
    <property type="entry name" value="ABC_transporter-like_CS"/>
</dbReference>
<keyword evidence="5" id="KW-0547">Nucleotide-binding</keyword>
<feature type="transmembrane region" description="Helical" evidence="9">
    <location>
        <begin position="398"/>
        <end position="423"/>
    </location>
</feature>
<accession>A0A6P7FVG8</accession>
<dbReference type="InterPro" id="IPR003439">
    <property type="entry name" value="ABC_transporter-like_ATP-bd"/>
</dbReference>
<gene>
    <name evidence="11" type="primary">LOC114334616</name>
</gene>
<dbReference type="Pfam" id="PF01061">
    <property type="entry name" value="ABC2_membrane"/>
    <property type="match status" value="1"/>
</dbReference>
<feature type="transmembrane region" description="Helical" evidence="9">
    <location>
        <begin position="539"/>
        <end position="558"/>
    </location>
</feature>
<dbReference type="Gene3D" id="3.40.50.300">
    <property type="entry name" value="P-loop containing nucleotide triphosphate hydrolases"/>
    <property type="match status" value="1"/>
</dbReference>
<dbReference type="AlphaFoldDB" id="A0A6P7FVG8"/>
<evidence type="ECO:0000256" key="1">
    <source>
        <dbReference type="ARBA" id="ARBA00004141"/>
    </source>
</evidence>
<evidence type="ECO:0000256" key="2">
    <source>
        <dbReference type="ARBA" id="ARBA00005814"/>
    </source>
</evidence>
<evidence type="ECO:0000256" key="5">
    <source>
        <dbReference type="ARBA" id="ARBA00022741"/>
    </source>
</evidence>
<dbReference type="InterPro" id="IPR003593">
    <property type="entry name" value="AAA+_ATPase"/>
</dbReference>
<dbReference type="SMART" id="SM00382">
    <property type="entry name" value="AAA"/>
    <property type="match status" value="1"/>
</dbReference>
<dbReference type="InParanoid" id="A0A6P7FVG8"/>
<comment type="subcellular location">
    <subcellularLocation>
        <location evidence="1">Membrane</location>
        <topology evidence="1">Multi-pass membrane protein</topology>
    </subcellularLocation>
</comment>
<dbReference type="RefSeq" id="XP_028140494.1">
    <property type="nucleotide sequence ID" value="XM_028284693.1"/>
</dbReference>
<feature type="transmembrane region" description="Helical" evidence="9">
    <location>
        <begin position="505"/>
        <end position="527"/>
    </location>
</feature>
<feature type="domain" description="ABC transporter" evidence="10">
    <location>
        <begin position="33"/>
        <end position="273"/>
    </location>
</feature>
<protein>
    <submittedName>
        <fullName evidence="11">ATP-binding cassette sub-family G member 4-like</fullName>
    </submittedName>
</protein>
<dbReference type="FunFam" id="3.40.50.300:FF:002217">
    <property type="entry name" value="ATP-binding cassette sub-family G member 1"/>
    <property type="match status" value="1"/>
</dbReference>
<evidence type="ECO:0000256" key="7">
    <source>
        <dbReference type="ARBA" id="ARBA00022989"/>
    </source>
</evidence>
<evidence type="ECO:0000313" key="11">
    <source>
        <dbReference type="RefSeq" id="XP_028140494.1"/>
    </source>
</evidence>
<evidence type="ECO:0000256" key="9">
    <source>
        <dbReference type="SAM" id="Phobius"/>
    </source>
</evidence>
<dbReference type="PROSITE" id="PS00211">
    <property type="entry name" value="ABC_TRANSPORTER_1"/>
    <property type="match status" value="1"/>
</dbReference>
<keyword evidence="3" id="KW-0813">Transport</keyword>
<dbReference type="Pfam" id="PF19055">
    <property type="entry name" value="ABC2_membrane_7"/>
    <property type="match status" value="1"/>
</dbReference>
<comment type="similarity">
    <text evidence="2">Belongs to the ABC transporter superfamily. ABCG family. Eye pigment precursor importer (TC 3.A.1.204) subfamily.</text>
</comment>
<organism evidence="11">
    <name type="scientific">Diabrotica virgifera virgifera</name>
    <name type="common">western corn rootworm</name>
    <dbReference type="NCBI Taxonomy" id="50390"/>
    <lineage>
        <taxon>Eukaryota</taxon>
        <taxon>Metazoa</taxon>
        <taxon>Ecdysozoa</taxon>
        <taxon>Arthropoda</taxon>
        <taxon>Hexapoda</taxon>
        <taxon>Insecta</taxon>
        <taxon>Pterygota</taxon>
        <taxon>Neoptera</taxon>
        <taxon>Endopterygota</taxon>
        <taxon>Coleoptera</taxon>
        <taxon>Polyphaga</taxon>
        <taxon>Cucujiformia</taxon>
        <taxon>Chrysomeloidea</taxon>
        <taxon>Chrysomelidae</taxon>
        <taxon>Galerucinae</taxon>
        <taxon>Diabroticina</taxon>
        <taxon>Diabroticites</taxon>
        <taxon>Diabrotica</taxon>
    </lineage>
</organism>
<dbReference type="Pfam" id="PF00005">
    <property type="entry name" value="ABC_tran"/>
    <property type="match status" value="1"/>
</dbReference>
<keyword evidence="4 9" id="KW-0812">Transmembrane</keyword>
<feature type="transmembrane region" description="Helical" evidence="9">
    <location>
        <begin position="478"/>
        <end position="499"/>
    </location>
</feature>
<dbReference type="GO" id="GO:0005886">
    <property type="term" value="C:plasma membrane"/>
    <property type="evidence" value="ECO:0007669"/>
    <property type="project" value="TreeGrafter"/>
</dbReference>